<feature type="domain" description="Rhodanese" evidence="1">
    <location>
        <begin position="144"/>
        <end position="234"/>
    </location>
</feature>
<dbReference type="STRING" id="1267564.SAMN05192561_103170"/>
<evidence type="ECO:0000313" key="2">
    <source>
        <dbReference type="EMBL" id="SEH50092.1"/>
    </source>
</evidence>
<evidence type="ECO:0000259" key="1">
    <source>
        <dbReference type="PROSITE" id="PS50206"/>
    </source>
</evidence>
<dbReference type="EMBL" id="FNWU01000003">
    <property type="protein sequence ID" value="SEH50092.1"/>
    <property type="molecule type" value="Genomic_DNA"/>
</dbReference>
<reference evidence="2 3" key="1">
    <citation type="submission" date="2016-10" db="EMBL/GenBank/DDBJ databases">
        <authorList>
            <person name="de Groot N.N."/>
        </authorList>
    </citation>
    <scope>NUCLEOTIDE SEQUENCE [LARGE SCALE GENOMIC DNA]</scope>
    <source>
        <strain evidence="2 3">IBRC-M10418</strain>
    </source>
</reference>
<dbReference type="InterPro" id="IPR036873">
    <property type="entry name" value="Rhodanese-like_dom_sf"/>
</dbReference>
<dbReference type="OrthoDB" id="135517at2157"/>
<organism evidence="2 3">
    <name type="scientific">Halopenitus malekzadehii</name>
    <dbReference type="NCBI Taxonomy" id="1267564"/>
    <lineage>
        <taxon>Archaea</taxon>
        <taxon>Methanobacteriati</taxon>
        <taxon>Methanobacteriota</taxon>
        <taxon>Stenosarchaea group</taxon>
        <taxon>Halobacteria</taxon>
        <taxon>Halobacteriales</taxon>
        <taxon>Haloferacaceae</taxon>
        <taxon>Halopenitus</taxon>
    </lineage>
</organism>
<dbReference type="InterPro" id="IPR001763">
    <property type="entry name" value="Rhodanese-like_dom"/>
</dbReference>
<protein>
    <submittedName>
        <fullName evidence="2">3-mercaptopyruvate sulfurtransferase SseA, contains two rhodanese domains</fullName>
    </submittedName>
</protein>
<feature type="domain" description="Rhodanese" evidence="1">
    <location>
        <begin position="399"/>
        <end position="498"/>
    </location>
</feature>
<dbReference type="CDD" id="cd00158">
    <property type="entry name" value="RHOD"/>
    <property type="match status" value="1"/>
</dbReference>
<dbReference type="PANTHER" id="PTHR44086">
    <property type="entry name" value="THIOSULFATE SULFURTRANSFERASE RDL2, MITOCHONDRIAL-RELATED"/>
    <property type="match status" value="1"/>
</dbReference>
<evidence type="ECO:0000313" key="3">
    <source>
        <dbReference type="Proteomes" id="UP000199215"/>
    </source>
</evidence>
<dbReference type="Pfam" id="PF00581">
    <property type="entry name" value="Rhodanese"/>
    <property type="match status" value="4"/>
</dbReference>
<proteinExistence type="predicted"/>
<feature type="domain" description="Rhodanese" evidence="1">
    <location>
        <begin position="290"/>
        <end position="372"/>
    </location>
</feature>
<sequence length="535" mass="58551">MAGSHAPAALRERLDSSDPVALIDVRPSLAYVEGHILESTWVPRRELERRLPELVPNRSTPIVLCDDHGERSVTDARWLEALGYETVDYLDGGVEAWAAAGYDLVEADGDVHATAFNYESKAFGEQVAATRDLPTISPDDLEERRDDVTVIDVRNPPEYERWGTIPGSVNVEGFDLPLYVEAVREDDEPVVVHCAGRTRSIIGTATLQALGIDNVYELENGTMGWQLAGKELAAGPGRPDDATVDPDRRDRLRKTARELLADTDVSMLSPADLDRLEESAADEDVVYRFDVRTEPEFADGHLPGSTHVAGGQLVQTAGRHIAVRDAEIVVISETDVRAGITAYWLDRMGFENVHVLAGGTTAWTEDGRSLVTEDDVEPLGGDIVARSVEYVSPATLSDTIDERTVVHVGDYDAYTDGHVPGSWWAPRYELGDVLTDDLSGADDDAESGRTTDVVLTCETGTVADRAGAQLVHSGRIETVTVLDGGVEAWRAADLPIAEGDADRVLREPRRATRKPYAQGDREMDQYLRWEEGLVE</sequence>
<dbReference type="SUPFAM" id="SSF52821">
    <property type="entry name" value="Rhodanese/Cell cycle control phosphatase"/>
    <property type="match status" value="4"/>
</dbReference>
<dbReference type="GO" id="GO:0004792">
    <property type="term" value="F:thiosulfate-cyanide sulfurtransferase activity"/>
    <property type="evidence" value="ECO:0007669"/>
    <property type="project" value="TreeGrafter"/>
</dbReference>
<dbReference type="PROSITE" id="PS50206">
    <property type="entry name" value="RHODANESE_3"/>
    <property type="match status" value="4"/>
</dbReference>
<dbReference type="RefSeq" id="WP_092816738.1">
    <property type="nucleotide sequence ID" value="NZ_FNWU01000003.1"/>
</dbReference>
<dbReference type="Gene3D" id="3.40.250.10">
    <property type="entry name" value="Rhodanese-like domain"/>
    <property type="match status" value="4"/>
</dbReference>
<dbReference type="SMART" id="SM00450">
    <property type="entry name" value="RHOD"/>
    <property type="match status" value="4"/>
</dbReference>
<feature type="domain" description="Rhodanese" evidence="1">
    <location>
        <begin position="16"/>
        <end position="106"/>
    </location>
</feature>
<dbReference type="Proteomes" id="UP000199215">
    <property type="component" value="Unassembled WGS sequence"/>
</dbReference>
<gene>
    <name evidence="2" type="ORF">SAMN05192561_103170</name>
</gene>
<keyword evidence="2" id="KW-0670">Pyruvate</keyword>
<keyword evidence="3" id="KW-1185">Reference proteome</keyword>
<name>A0A1H6ITR2_9EURY</name>
<dbReference type="PANTHER" id="PTHR44086:SF10">
    <property type="entry name" value="THIOSULFATE SULFURTRANSFERASE_RHODANESE-LIKE DOMAIN-CONTAINING PROTEIN 3"/>
    <property type="match status" value="1"/>
</dbReference>
<keyword evidence="2" id="KW-0808">Transferase</keyword>
<dbReference type="AlphaFoldDB" id="A0A1H6ITR2"/>
<accession>A0A1H6ITR2</accession>